<name>H0EYV1_GLAL7</name>
<dbReference type="AlphaFoldDB" id="H0EYV1"/>
<keyword evidence="2" id="KW-1185">Reference proteome</keyword>
<evidence type="ECO:0000313" key="2">
    <source>
        <dbReference type="Proteomes" id="UP000005446"/>
    </source>
</evidence>
<evidence type="ECO:0000313" key="1">
    <source>
        <dbReference type="EMBL" id="EHK96304.1"/>
    </source>
</evidence>
<reference evidence="1 2" key="1">
    <citation type="journal article" date="2012" name="Eukaryot. Cell">
        <title>Genome sequence of the fungus Glarea lozoyensis: the first genome sequence of a species from the Helotiaceae family.</title>
        <authorList>
            <person name="Youssar L."/>
            <person name="Gruening B.A."/>
            <person name="Erxleben A."/>
            <person name="Guenther S."/>
            <person name="Huettel W."/>
        </authorList>
    </citation>
    <scope>NUCLEOTIDE SEQUENCE [LARGE SCALE GENOMIC DNA]</scope>
    <source>
        <strain evidence="2">ATCC 74030 / MF5533</strain>
    </source>
</reference>
<dbReference type="InParanoid" id="H0EYV1"/>
<comment type="caution">
    <text evidence="1">The sequence shown here is derived from an EMBL/GenBank/DDBJ whole genome shotgun (WGS) entry which is preliminary data.</text>
</comment>
<protein>
    <submittedName>
        <fullName evidence="1">Uncharacterized protein</fullName>
    </submittedName>
</protein>
<dbReference type="HOGENOM" id="CLU_1475311_0_0_1"/>
<accession>H0EYV1</accession>
<organism evidence="1 2">
    <name type="scientific">Glarea lozoyensis (strain ATCC 74030 / MF5533)</name>
    <dbReference type="NCBI Taxonomy" id="1104152"/>
    <lineage>
        <taxon>Eukaryota</taxon>
        <taxon>Fungi</taxon>
        <taxon>Dikarya</taxon>
        <taxon>Ascomycota</taxon>
        <taxon>Pezizomycotina</taxon>
        <taxon>Leotiomycetes</taxon>
        <taxon>Helotiales</taxon>
        <taxon>Helotiaceae</taxon>
        <taxon>Glarea</taxon>
    </lineage>
</organism>
<proteinExistence type="predicted"/>
<dbReference type="EMBL" id="AGUE01000258">
    <property type="protein sequence ID" value="EHK96304.1"/>
    <property type="molecule type" value="Genomic_DNA"/>
</dbReference>
<dbReference type="Proteomes" id="UP000005446">
    <property type="component" value="Unassembled WGS sequence"/>
</dbReference>
<sequence>MVMAKSIYSTLSSRRWDRILPARTFRCANVVTFKTSKKMFVSATFSQKLPVNGVRATGDNNCHQDKSTNNKRLKHLLDKFIRNLYYYINYILSGSVDHEPVKHITSELIGDIHCVDYILYRNINLKLLKNFNYDSLKHLINKLFRAVYYFLYIIYGNVHYEFVNSDHNYNHNHRDKQHRKLNH</sequence>
<gene>
    <name evidence="1" type="ORF">M7I_8011</name>
</gene>